<keyword evidence="1 5" id="KW-0597">Phosphoprotein</keyword>
<dbReference type="InterPro" id="IPR001789">
    <property type="entry name" value="Sig_transdc_resp-reg_receiver"/>
</dbReference>
<dbReference type="SMART" id="SM00421">
    <property type="entry name" value="HTH_LUXR"/>
    <property type="match status" value="1"/>
</dbReference>
<comment type="caution">
    <text evidence="8">The sequence shown here is derived from an EMBL/GenBank/DDBJ whole genome shotgun (WGS) entry which is preliminary data.</text>
</comment>
<keyword evidence="3" id="KW-0238">DNA-binding</keyword>
<evidence type="ECO:0000256" key="2">
    <source>
        <dbReference type="ARBA" id="ARBA00023015"/>
    </source>
</evidence>
<accession>A0ABR8SF30</accession>
<dbReference type="InterPro" id="IPR011006">
    <property type="entry name" value="CheY-like_superfamily"/>
</dbReference>
<dbReference type="Proteomes" id="UP000634919">
    <property type="component" value="Unassembled WGS sequence"/>
</dbReference>
<reference evidence="8 9" key="1">
    <citation type="submission" date="2020-08" db="EMBL/GenBank/DDBJ databases">
        <title>A Genomic Blueprint of the Chicken Gut Microbiome.</title>
        <authorList>
            <person name="Gilroy R."/>
            <person name="Ravi A."/>
            <person name="Getino M."/>
            <person name="Pursley I."/>
            <person name="Horton D.L."/>
            <person name="Alikhan N.-F."/>
            <person name="Baker D."/>
            <person name="Gharbi K."/>
            <person name="Hall N."/>
            <person name="Watson M."/>
            <person name="Adriaenssens E.M."/>
            <person name="Foster-Nyarko E."/>
            <person name="Jarju S."/>
            <person name="Secka A."/>
            <person name="Antonio M."/>
            <person name="Oren A."/>
            <person name="Chaudhuri R."/>
            <person name="La Ragione R.M."/>
            <person name="Hildebrand F."/>
            <person name="Pallen M.J."/>
        </authorList>
    </citation>
    <scope>NUCLEOTIDE SEQUENCE [LARGE SCALE GENOMIC DNA]</scope>
    <source>
        <strain evidence="8 9">Sa2CVA6</strain>
    </source>
</reference>
<feature type="domain" description="Response regulatory" evidence="7">
    <location>
        <begin position="41"/>
        <end position="157"/>
    </location>
</feature>
<evidence type="ECO:0000256" key="3">
    <source>
        <dbReference type="ARBA" id="ARBA00023125"/>
    </source>
</evidence>
<protein>
    <submittedName>
        <fullName evidence="8">Response regulator transcription factor</fullName>
    </submittedName>
</protein>
<dbReference type="SMART" id="SM00448">
    <property type="entry name" value="REC"/>
    <property type="match status" value="1"/>
</dbReference>
<evidence type="ECO:0000313" key="8">
    <source>
        <dbReference type="EMBL" id="MBD7962078.1"/>
    </source>
</evidence>
<evidence type="ECO:0000259" key="6">
    <source>
        <dbReference type="PROSITE" id="PS50043"/>
    </source>
</evidence>
<dbReference type="SUPFAM" id="SSF52172">
    <property type="entry name" value="CheY-like"/>
    <property type="match status" value="1"/>
</dbReference>
<keyword evidence="9" id="KW-1185">Reference proteome</keyword>
<evidence type="ECO:0000256" key="1">
    <source>
        <dbReference type="ARBA" id="ARBA00022553"/>
    </source>
</evidence>
<dbReference type="PROSITE" id="PS00622">
    <property type="entry name" value="HTH_LUXR_1"/>
    <property type="match status" value="1"/>
</dbReference>
<evidence type="ECO:0000313" key="9">
    <source>
        <dbReference type="Proteomes" id="UP000634919"/>
    </source>
</evidence>
<evidence type="ECO:0000256" key="4">
    <source>
        <dbReference type="ARBA" id="ARBA00023163"/>
    </source>
</evidence>
<organism evidence="8 9">
    <name type="scientific">Comamonas avium</name>
    <dbReference type="NCBI Taxonomy" id="2762231"/>
    <lineage>
        <taxon>Bacteria</taxon>
        <taxon>Pseudomonadati</taxon>
        <taxon>Pseudomonadota</taxon>
        <taxon>Betaproteobacteria</taxon>
        <taxon>Burkholderiales</taxon>
        <taxon>Comamonadaceae</taxon>
        <taxon>Comamonas</taxon>
    </lineage>
</organism>
<evidence type="ECO:0000256" key="5">
    <source>
        <dbReference type="PROSITE-ProRule" id="PRU00169"/>
    </source>
</evidence>
<dbReference type="CDD" id="cd06170">
    <property type="entry name" value="LuxR_C_like"/>
    <property type="match status" value="1"/>
</dbReference>
<proteinExistence type="predicted"/>
<feature type="modified residue" description="4-aspartylphosphate" evidence="5">
    <location>
        <position position="92"/>
    </location>
</feature>
<dbReference type="InterPro" id="IPR000792">
    <property type="entry name" value="Tscrpt_reg_LuxR_C"/>
</dbReference>
<dbReference type="SUPFAM" id="SSF46894">
    <property type="entry name" value="C-terminal effector domain of the bipartite response regulators"/>
    <property type="match status" value="1"/>
</dbReference>
<dbReference type="Pfam" id="PF00196">
    <property type="entry name" value="GerE"/>
    <property type="match status" value="1"/>
</dbReference>
<sequence length="250" mass="27720">MTPSQQGISQPYKWEVSAGGCTPAMSQWPDFMVGQKSKPVRVFLVDDDVHLRHVVERELMADPRVQLVGQTGGLREAKRAMRQEVFDVLLADLNLEDGCGLELISLQRSIRPAAETIIISVMEGDAQLLRAIEQGAAGYLVKHCWFGSYVQAVLQVANGGASITPHVARRLLQRMRSNTPEPKCTDSEQLSGREREILRHVASGYTSQEIAAQLLITSMTVNTHVRNIYRKLQVKSRAQAVRAALLHGLL</sequence>
<gene>
    <name evidence="8" type="ORF">H9646_16530</name>
</gene>
<feature type="domain" description="HTH luxR-type" evidence="6">
    <location>
        <begin position="183"/>
        <end position="248"/>
    </location>
</feature>
<dbReference type="EMBL" id="JACSQK010000009">
    <property type="protein sequence ID" value="MBD7962078.1"/>
    <property type="molecule type" value="Genomic_DNA"/>
</dbReference>
<dbReference type="Gene3D" id="3.40.50.2300">
    <property type="match status" value="1"/>
</dbReference>
<dbReference type="CDD" id="cd17535">
    <property type="entry name" value="REC_NarL-like"/>
    <property type="match status" value="1"/>
</dbReference>
<evidence type="ECO:0000259" key="7">
    <source>
        <dbReference type="PROSITE" id="PS50110"/>
    </source>
</evidence>
<dbReference type="PROSITE" id="PS50043">
    <property type="entry name" value="HTH_LUXR_2"/>
    <property type="match status" value="1"/>
</dbReference>
<dbReference type="InterPro" id="IPR039420">
    <property type="entry name" value="WalR-like"/>
</dbReference>
<dbReference type="PANTHER" id="PTHR43214:SF41">
    <property type="entry name" value="NITRATE_NITRITE RESPONSE REGULATOR PROTEIN NARP"/>
    <property type="match status" value="1"/>
</dbReference>
<dbReference type="PANTHER" id="PTHR43214">
    <property type="entry name" value="TWO-COMPONENT RESPONSE REGULATOR"/>
    <property type="match status" value="1"/>
</dbReference>
<dbReference type="PROSITE" id="PS50110">
    <property type="entry name" value="RESPONSE_REGULATORY"/>
    <property type="match status" value="1"/>
</dbReference>
<keyword evidence="4" id="KW-0804">Transcription</keyword>
<dbReference type="InterPro" id="IPR016032">
    <property type="entry name" value="Sig_transdc_resp-reg_C-effctor"/>
</dbReference>
<dbReference type="Pfam" id="PF00072">
    <property type="entry name" value="Response_reg"/>
    <property type="match status" value="1"/>
</dbReference>
<keyword evidence="2" id="KW-0805">Transcription regulation</keyword>
<name>A0ABR8SF30_9BURK</name>
<dbReference type="InterPro" id="IPR058245">
    <property type="entry name" value="NreC/VraR/RcsB-like_REC"/>
</dbReference>
<dbReference type="PRINTS" id="PR00038">
    <property type="entry name" value="HTHLUXR"/>
</dbReference>